<reference evidence="2" key="2">
    <citation type="submission" date="2025-08" db="UniProtKB">
        <authorList>
            <consortium name="Ensembl"/>
        </authorList>
    </citation>
    <scope>IDENTIFICATION</scope>
</reference>
<evidence type="ECO:0000313" key="3">
    <source>
        <dbReference type="Proteomes" id="UP000472271"/>
    </source>
</evidence>
<dbReference type="Pfam" id="PF00567">
    <property type="entry name" value="TUDOR"/>
    <property type="match status" value="1"/>
</dbReference>
<reference evidence="2" key="1">
    <citation type="submission" date="2019-06" db="EMBL/GenBank/DDBJ databases">
        <authorList>
            <consortium name="Wellcome Sanger Institute Data Sharing"/>
        </authorList>
    </citation>
    <scope>NUCLEOTIDE SEQUENCE [LARGE SCALE GENOMIC DNA]</scope>
</reference>
<dbReference type="FunFam" id="2.30.30.140:FF:000018">
    <property type="entry name" value="Serine/threonine-protein kinase 31"/>
    <property type="match status" value="1"/>
</dbReference>
<dbReference type="Proteomes" id="UP000472271">
    <property type="component" value="Chromosome 22"/>
</dbReference>
<proteinExistence type="predicted"/>
<protein>
    <recommendedName>
        <fullName evidence="1">Tudor domain-containing protein</fullName>
    </recommendedName>
</protein>
<reference evidence="2" key="3">
    <citation type="submission" date="2025-09" db="UniProtKB">
        <authorList>
            <consortium name="Ensembl"/>
        </authorList>
    </citation>
    <scope>IDENTIFICATION</scope>
</reference>
<dbReference type="SMART" id="SM00333">
    <property type="entry name" value="TUDOR"/>
    <property type="match status" value="1"/>
</dbReference>
<accession>A0A673BLW9</accession>
<name>A0A673BLW9_9TELE</name>
<dbReference type="AlphaFoldDB" id="A0A673BLW9"/>
<keyword evidence="3" id="KW-1185">Reference proteome</keyword>
<evidence type="ECO:0000259" key="1">
    <source>
        <dbReference type="PROSITE" id="PS50304"/>
    </source>
</evidence>
<dbReference type="SUPFAM" id="SSF63748">
    <property type="entry name" value="Tudor/PWWP/MBT"/>
    <property type="match status" value="1"/>
</dbReference>
<dbReference type="InParanoid" id="A0A673BLW9"/>
<dbReference type="Gene3D" id="2.30.30.140">
    <property type="match status" value="1"/>
</dbReference>
<feature type="domain" description="Tudor" evidence="1">
    <location>
        <begin position="56"/>
        <end position="114"/>
    </location>
</feature>
<dbReference type="InterPro" id="IPR035437">
    <property type="entry name" value="SNase_OB-fold_sf"/>
</dbReference>
<dbReference type="Gene3D" id="2.40.50.90">
    <property type="match status" value="1"/>
</dbReference>
<dbReference type="InterPro" id="IPR050621">
    <property type="entry name" value="Tudor_domain_containing"/>
</dbReference>
<organism evidence="2 3">
    <name type="scientific">Sphaeramia orbicularis</name>
    <name type="common">orbiculate cardinalfish</name>
    <dbReference type="NCBI Taxonomy" id="375764"/>
    <lineage>
        <taxon>Eukaryota</taxon>
        <taxon>Metazoa</taxon>
        <taxon>Chordata</taxon>
        <taxon>Craniata</taxon>
        <taxon>Vertebrata</taxon>
        <taxon>Euteleostomi</taxon>
        <taxon>Actinopterygii</taxon>
        <taxon>Neopterygii</taxon>
        <taxon>Teleostei</taxon>
        <taxon>Neoteleostei</taxon>
        <taxon>Acanthomorphata</taxon>
        <taxon>Gobiaria</taxon>
        <taxon>Kurtiformes</taxon>
        <taxon>Apogonoidei</taxon>
        <taxon>Apogonidae</taxon>
        <taxon>Apogoninae</taxon>
        <taxon>Sphaeramia</taxon>
    </lineage>
</organism>
<dbReference type="InterPro" id="IPR002999">
    <property type="entry name" value="Tudor"/>
</dbReference>
<dbReference type="Ensembl" id="ENSSORT00005044822.1">
    <property type="protein sequence ID" value="ENSSORP00005043711.1"/>
    <property type="gene ID" value="ENSSORG00005020183.1"/>
</dbReference>
<dbReference type="PANTHER" id="PTHR22948">
    <property type="entry name" value="TUDOR DOMAIN CONTAINING PROTEIN"/>
    <property type="match status" value="1"/>
</dbReference>
<dbReference type="PROSITE" id="PS50304">
    <property type="entry name" value="TUDOR"/>
    <property type="match status" value="1"/>
</dbReference>
<evidence type="ECO:0000313" key="2">
    <source>
        <dbReference type="Ensembl" id="ENSSORP00005043711.1"/>
    </source>
</evidence>
<dbReference type="PANTHER" id="PTHR22948:SF29">
    <property type="entry name" value="FI02030P-RELATED"/>
    <property type="match status" value="1"/>
</dbReference>
<sequence>KKPNLFKDKLEEVYASFIDGPHYFWCQYSNTEVLNKVSRIAQEVGQAYENVTIPGTLGPGSPCLALFSTDKQWYRALVMDRTDHTVHVVFIDYGNESEVNIKDVKPLPLSLLEEIPQAFLCSLNGFDESRGSWNDEVLMNFTISG</sequence>